<evidence type="ECO:0000256" key="9">
    <source>
        <dbReference type="SAM" id="Phobius"/>
    </source>
</evidence>
<evidence type="ECO:0000256" key="5">
    <source>
        <dbReference type="ARBA" id="ARBA00022692"/>
    </source>
</evidence>
<dbReference type="InterPro" id="IPR055348">
    <property type="entry name" value="DctQ"/>
</dbReference>
<dbReference type="EMBL" id="AOFT01000006">
    <property type="protein sequence ID" value="EMR06601.1"/>
    <property type="molecule type" value="Genomic_DNA"/>
</dbReference>
<dbReference type="PANTHER" id="PTHR35011:SF2">
    <property type="entry name" value="2,3-DIKETO-L-GULONATE TRAP TRANSPORTER SMALL PERMEASE PROTEIN YIAM"/>
    <property type="match status" value="1"/>
</dbReference>
<feature type="transmembrane region" description="Helical" evidence="9">
    <location>
        <begin position="31"/>
        <end position="53"/>
    </location>
</feature>
<dbReference type="GO" id="GO:0022857">
    <property type="term" value="F:transmembrane transporter activity"/>
    <property type="evidence" value="ECO:0007669"/>
    <property type="project" value="TreeGrafter"/>
</dbReference>
<evidence type="ECO:0000313" key="12">
    <source>
        <dbReference type="Proteomes" id="UP000011919"/>
    </source>
</evidence>
<feature type="transmembrane region" description="Helical" evidence="9">
    <location>
        <begin position="106"/>
        <end position="125"/>
    </location>
</feature>
<keyword evidence="5 9" id="KW-0812">Transmembrane</keyword>
<evidence type="ECO:0000313" key="11">
    <source>
        <dbReference type="EMBL" id="EMR06601.1"/>
    </source>
</evidence>
<keyword evidence="6 9" id="KW-1133">Transmembrane helix</keyword>
<feature type="transmembrane region" description="Helical" evidence="9">
    <location>
        <begin position="146"/>
        <end position="165"/>
    </location>
</feature>
<evidence type="ECO:0000256" key="8">
    <source>
        <dbReference type="ARBA" id="ARBA00038436"/>
    </source>
</evidence>
<evidence type="ECO:0000256" key="6">
    <source>
        <dbReference type="ARBA" id="ARBA00022989"/>
    </source>
</evidence>
<reference evidence="11 12" key="1">
    <citation type="journal article" date="2013" name="Genome Announc.">
        <title>Draft Genome Sequence of Bhargavaea cecembensis Strain DSE10T, Isolated from a Deep-Sea Sediment Sample Collected at a Depth of 5,904 m from the Chagos-Laccadive Ridge System in the Indian Ocean.</title>
        <authorList>
            <person name="Shivaji S."/>
            <person name="Ara S."/>
            <person name="Begum Z."/>
            <person name="Ruth M."/>
            <person name="Singh A."/>
            <person name="Kumar Pinnaka A."/>
        </authorList>
    </citation>
    <scope>NUCLEOTIDE SEQUENCE [LARGE SCALE GENOMIC DNA]</scope>
    <source>
        <strain evidence="11 12">DSE10</strain>
    </source>
</reference>
<comment type="similarity">
    <text evidence="8">Belongs to the TRAP transporter small permease family.</text>
</comment>
<dbReference type="AlphaFoldDB" id="M7NHD6"/>
<dbReference type="STRING" id="1235279.C772_01496"/>
<dbReference type="PANTHER" id="PTHR35011">
    <property type="entry name" value="2,3-DIKETO-L-GULONATE TRAP TRANSPORTER SMALL PERMEASE PROTEIN YIAM"/>
    <property type="match status" value="1"/>
</dbReference>
<dbReference type="eggNOG" id="COG3090">
    <property type="taxonomic scope" value="Bacteria"/>
</dbReference>
<evidence type="ECO:0000256" key="3">
    <source>
        <dbReference type="ARBA" id="ARBA00022475"/>
    </source>
</evidence>
<sequence length="183" mass="20804">MIACQCLVLLLYVFAKWKGENNMHVLRKTEDIFVGVALAVATLLLFVNIVLRYFFDANTTWAEEFIRYAMIWIAFIGSSICFRKGIHVGVDLLMNSLKAKGRRMLQIYINILSILFMVLLVKFGIDLVIFSVNTGQITPSLKINMFWIYLAIPVGAALSILHLIIDTFQLFKGHDTPDRGEVV</sequence>
<dbReference type="GO" id="GO:0015740">
    <property type="term" value="P:C4-dicarboxylate transport"/>
    <property type="evidence" value="ECO:0007669"/>
    <property type="project" value="TreeGrafter"/>
</dbReference>
<gene>
    <name evidence="11" type="primary">yiaM_3</name>
    <name evidence="11" type="ORF">C772_01496</name>
</gene>
<evidence type="ECO:0000256" key="1">
    <source>
        <dbReference type="ARBA" id="ARBA00004429"/>
    </source>
</evidence>
<proteinExistence type="inferred from homology"/>
<evidence type="ECO:0000259" key="10">
    <source>
        <dbReference type="Pfam" id="PF04290"/>
    </source>
</evidence>
<feature type="domain" description="Tripartite ATP-independent periplasmic transporters DctQ component" evidence="10">
    <location>
        <begin position="42"/>
        <end position="172"/>
    </location>
</feature>
<keyword evidence="12" id="KW-1185">Reference proteome</keyword>
<evidence type="ECO:0000256" key="2">
    <source>
        <dbReference type="ARBA" id="ARBA00022448"/>
    </source>
</evidence>
<dbReference type="InterPro" id="IPR007387">
    <property type="entry name" value="TRAP_DctQ"/>
</dbReference>
<keyword evidence="7 9" id="KW-0472">Membrane</keyword>
<organism evidence="11 12">
    <name type="scientific">Bhargavaea cecembensis DSE10</name>
    <dbReference type="NCBI Taxonomy" id="1235279"/>
    <lineage>
        <taxon>Bacteria</taxon>
        <taxon>Bacillati</taxon>
        <taxon>Bacillota</taxon>
        <taxon>Bacilli</taxon>
        <taxon>Bacillales</taxon>
        <taxon>Caryophanaceae</taxon>
        <taxon>Bhargavaea</taxon>
    </lineage>
</organism>
<keyword evidence="3" id="KW-1003">Cell membrane</keyword>
<dbReference type="Pfam" id="PF04290">
    <property type="entry name" value="DctQ"/>
    <property type="match status" value="1"/>
</dbReference>
<dbReference type="GO" id="GO:0005886">
    <property type="term" value="C:plasma membrane"/>
    <property type="evidence" value="ECO:0007669"/>
    <property type="project" value="UniProtKB-SubCell"/>
</dbReference>
<keyword evidence="2" id="KW-0813">Transport</keyword>
<comment type="subcellular location">
    <subcellularLocation>
        <location evidence="1">Cell inner membrane</location>
        <topology evidence="1">Multi-pass membrane protein</topology>
    </subcellularLocation>
</comment>
<evidence type="ECO:0000256" key="4">
    <source>
        <dbReference type="ARBA" id="ARBA00022519"/>
    </source>
</evidence>
<comment type="caution">
    <text evidence="11">The sequence shown here is derived from an EMBL/GenBank/DDBJ whole genome shotgun (WGS) entry which is preliminary data.</text>
</comment>
<protein>
    <submittedName>
        <fullName evidence="11">2,3-diketo-L-gulonate TRAP transporter small permease protein yiaM</fullName>
    </submittedName>
</protein>
<evidence type="ECO:0000256" key="7">
    <source>
        <dbReference type="ARBA" id="ARBA00023136"/>
    </source>
</evidence>
<keyword evidence="4" id="KW-0997">Cell inner membrane</keyword>
<feature type="transmembrane region" description="Helical" evidence="9">
    <location>
        <begin position="65"/>
        <end position="86"/>
    </location>
</feature>
<accession>M7NHD6</accession>
<name>M7NHD6_9BACL</name>
<dbReference type="Proteomes" id="UP000011919">
    <property type="component" value="Unassembled WGS sequence"/>
</dbReference>